<dbReference type="Pfam" id="PF00593">
    <property type="entry name" value="TonB_dep_Rec_b-barrel"/>
    <property type="match status" value="1"/>
</dbReference>
<gene>
    <name evidence="14" type="ORF">NPX36_00695</name>
</gene>
<keyword evidence="6 11" id="KW-0798">TonB box</keyword>
<comment type="similarity">
    <text evidence="10 11">Belongs to the TonB-dependent receptor family.</text>
</comment>
<dbReference type="InterPro" id="IPR036942">
    <property type="entry name" value="Beta-barrel_TonB_sf"/>
</dbReference>
<sequence length="709" mass="81182">MEIKYIYLSLICMNGLVLQAQVDSLEQTMEDTRLEELVITSQIEPQSLKKAINNVRVISKEDIQNLGAVNLADVLNQYINITVTPDSSTGKSTVSMFGLDSRYFKILIDNVPLVSENGFGNSTDLSQINLNDVERVEIIEGSMGVTHGANAVSGVLNIITKKSSDHKWEFQLTAQEESVGKEFSFFNKGRHIQALKVNHNINDNWFLSVGLNRNDSKGFLKGQKGEHHDLNDGKRGYIFLPRQQTQGNTLINYSKDDLRVFYRFEFLDEDLQYYNRVVQSGYNEDIGAYKYGLDKRYFVNRLYHHLNASGKLFNHVNFNVSLSHQQQKREQETFRNNITHGIETLNVKEKQQSTDVIYSIGTFSNFFKSEIFNLQLGYEFLNTNGFSIVDELSANPQDVAKKLNNYDVFAITDINLNDRFSFRPGFRYSFQSIFENQYSYSLGGRYLLKNGFEFRAAIGQSYRTPDFDELYSRLIFDGHHFVGNEDLIPEKSNSLEASIKKVTTFSNNEKALLLSNNLMISRNDIKDRITSALIGFDGPTPMYQTINVSNYESYNFSSTNQLVFDNWKFNLGASLTLVSQVIDNLDFKSSDKFFNDFNFNSSVSYSVPSWKTTFAAYYKFIGKSQEWVAGMDEFVISERDSYSNLDASIRKMFWNNKFEATIGARNIFNVTTLNRSRVNEGGGHEVDAAVNIFSGRSYFVKLTYNLNFN</sequence>
<evidence type="ECO:0000256" key="6">
    <source>
        <dbReference type="ARBA" id="ARBA00023077"/>
    </source>
</evidence>
<dbReference type="InterPro" id="IPR012910">
    <property type="entry name" value="Plug_dom"/>
</dbReference>
<evidence type="ECO:0000256" key="7">
    <source>
        <dbReference type="ARBA" id="ARBA00023136"/>
    </source>
</evidence>
<keyword evidence="2 10" id="KW-0813">Transport</keyword>
<keyword evidence="8 14" id="KW-0675">Receptor</keyword>
<evidence type="ECO:0000259" key="13">
    <source>
        <dbReference type="Pfam" id="PF07715"/>
    </source>
</evidence>
<dbReference type="Pfam" id="PF07715">
    <property type="entry name" value="Plug"/>
    <property type="match status" value="1"/>
</dbReference>
<dbReference type="Gene3D" id="2.40.170.20">
    <property type="entry name" value="TonB-dependent receptor, beta-barrel domain"/>
    <property type="match status" value="1"/>
</dbReference>
<keyword evidence="9 10" id="KW-0998">Cell outer membrane</keyword>
<reference evidence="14 15" key="1">
    <citation type="submission" date="2022-08" db="EMBL/GenBank/DDBJ databases">
        <title>Myroides zhujiangensis sp. nov., a novel bacterium isolated from sediment in the Pearl River Estuary.</title>
        <authorList>
            <person name="Cui L."/>
        </authorList>
    </citation>
    <scope>NUCLEOTIDE SEQUENCE [LARGE SCALE GENOMIC DNA]</scope>
    <source>
        <strain evidence="14 15">SCSIO 72103</strain>
    </source>
</reference>
<evidence type="ECO:0000256" key="2">
    <source>
        <dbReference type="ARBA" id="ARBA00022448"/>
    </source>
</evidence>
<feature type="domain" description="TonB-dependent receptor-like beta-barrel" evidence="12">
    <location>
        <begin position="245"/>
        <end position="667"/>
    </location>
</feature>
<proteinExistence type="inferred from homology"/>
<evidence type="ECO:0000256" key="9">
    <source>
        <dbReference type="ARBA" id="ARBA00023237"/>
    </source>
</evidence>
<evidence type="ECO:0000256" key="5">
    <source>
        <dbReference type="ARBA" id="ARBA00022729"/>
    </source>
</evidence>
<dbReference type="RefSeq" id="WP_257499527.1">
    <property type="nucleotide sequence ID" value="NZ_CP102382.1"/>
</dbReference>
<evidence type="ECO:0000313" key="14">
    <source>
        <dbReference type="EMBL" id="UUV21603.1"/>
    </source>
</evidence>
<dbReference type="PANTHER" id="PTHR30069:SF29">
    <property type="entry name" value="HEMOGLOBIN AND HEMOGLOBIN-HAPTOGLOBIN-BINDING PROTEIN 1-RELATED"/>
    <property type="match status" value="1"/>
</dbReference>
<dbReference type="Gene3D" id="2.170.130.10">
    <property type="entry name" value="TonB-dependent receptor, plug domain"/>
    <property type="match status" value="1"/>
</dbReference>
<evidence type="ECO:0000313" key="15">
    <source>
        <dbReference type="Proteomes" id="UP001317001"/>
    </source>
</evidence>
<evidence type="ECO:0000256" key="3">
    <source>
        <dbReference type="ARBA" id="ARBA00022452"/>
    </source>
</evidence>
<comment type="subcellular location">
    <subcellularLocation>
        <location evidence="1 10">Cell outer membrane</location>
        <topology evidence="1 10">Multi-pass membrane protein</topology>
    </subcellularLocation>
</comment>
<keyword evidence="15" id="KW-1185">Reference proteome</keyword>
<evidence type="ECO:0000256" key="8">
    <source>
        <dbReference type="ARBA" id="ARBA00023170"/>
    </source>
</evidence>
<evidence type="ECO:0000256" key="11">
    <source>
        <dbReference type="RuleBase" id="RU003357"/>
    </source>
</evidence>
<name>A0ABY5NSU5_9FLAO</name>
<dbReference type="PANTHER" id="PTHR30069">
    <property type="entry name" value="TONB-DEPENDENT OUTER MEMBRANE RECEPTOR"/>
    <property type="match status" value="1"/>
</dbReference>
<keyword evidence="7 10" id="KW-0472">Membrane</keyword>
<evidence type="ECO:0000256" key="4">
    <source>
        <dbReference type="ARBA" id="ARBA00022692"/>
    </source>
</evidence>
<keyword evidence="5" id="KW-0732">Signal</keyword>
<dbReference type="InterPro" id="IPR000531">
    <property type="entry name" value="Beta-barrel_TonB"/>
</dbReference>
<dbReference type="InterPro" id="IPR037066">
    <property type="entry name" value="Plug_dom_sf"/>
</dbReference>
<feature type="domain" description="TonB-dependent receptor plug" evidence="13">
    <location>
        <begin position="49"/>
        <end position="155"/>
    </location>
</feature>
<evidence type="ECO:0000256" key="1">
    <source>
        <dbReference type="ARBA" id="ARBA00004571"/>
    </source>
</evidence>
<keyword evidence="3 10" id="KW-1134">Transmembrane beta strand</keyword>
<dbReference type="InterPro" id="IPR039426">
    <property type="entry name" value="TonB-dep_rcpt-like"/>
</dbReference>
<protein>
    <submittedName>
        <fullName evidence="14">TonB-dependent receptor</fullName>
    </submittedName>
</protein>
<organism evidence="14 15">
    <name type="scientific">Paenimyroides aestuarii</name>
    <dbReference type="NCBI Taxonomy" id="2968490"/>
    <lineage>
        <taxon>Bacteria</taxon>
        <taxon>Pseudomonadati</taxon>
        <taxon>Bacteroidota</taxon>
        <taxon>Flavobacteriia</taxon>
        <taxon>Flavobacteriales</taxon>
        <taxon>Flavobacteriaceae</taxon>
        <taxon>Paenimyroides</taxon>
    </lineage>
</organism>
<accession>A0ABY5NSU5</accession>
<dbReference type="PROSITE" id="PS52016">
    <property type="entry name" value="TONB_DEPENDENT_REC_3"/>
    <property type="match status" value="1"/>
</dbReference>
<dbReference type="EMBL" id="CP102382">
    <property type="protein sequence ID" value="UUV21603.1"/>
    <property type="molecule type" value="Genomic_DNA"/>
</dbReference>
<dbReference type="Proteomes" id="UP001317001">
    <property type="component" value="Chromosome"/>
</dbReference>
<evidence type="ECO:0000256" key="10">
    <source>
        <dbReference type="PROSITE-ProRule" id="PRU01360"/>
    </source>
</evidence>
<keyword evidence="4 10" id="KW-0812">Transmembrane</keyword>
<evidence type="ECO:0000259" key="12">
    <source>
        <dbReference type="Pfam" id="PF00593"/>
    </source>
</evidence>
<dbReference type="SUPFAM" id="SSF56935">
    <property type="entry name" value="Porins"/>
    <property type="match status" value="1"/>
</dbReference>